<feature type="transmembrane region" description="Helical" evidence="1">
    <location>
        <begin position="38"/>
        <end position="54"/>
    </location>
</feature>
<dbReference type="Proteomes" id="UP000773462">
    <property type="component" value="Unassembled WGS sequence"/>
</dbReference>
<evidence type="ECO:0000256" key="1">
    <source>
        <dbReference type="SAM" id="Phobius"/>
    </source>
</evidence>
<gene>
    <name evidence="2" type="ORF">J2Z70_003513</name>
</gene>
<evidence type="ECO:0000313" key="2">
    <source>
        <dbReference type="EMBL" id="MBP2113353.1"/>
    </source>
</evidence>
<keyword evidence="1" id="KW-1133">Transmembrane helix</keyword>
<sequence length="244" mass="27664">MMKNVKILLFFFGFAAVMVLLFGWGLPVVFQLFLHNDYIRSLTLLVVFSMVVLVKRLNWSTYLVFAVALFSFLGMMIDTAGNPITNKPLEWIVSPIGQLQLDQDVNNYAPGQYVISDKLSILKPGGEAVMLSTVWLYLYRCAQYLVLYSIVGTLLAAIRGSKPERWPVPAATVDETLTPDMEQRVAAELKRREAASTTLRVLPEEVQEHVRQLKKDGKLILAIKLVRQHTDMPLGEAKRYVEEM</sequence>
<name>A0ABS4NTG8_9BACL</name>
<reference evidence="2 3" key="1">
    <citation type="submission" date="2021-03" db="EMBL/GenBank/DDBJ databases">
        <title>Genomic Encyclopedia of Type Strains, Phase IV (KMG-IV): sequencing the most valuable type-strain genomes for metagenomic binning, comparative biology and taxonomic classification.</title>
        <authorList>
            <person name="Goeker M."/>
        </authorList>
    </citation>
    <scope>NUCLEOTIDE SEQUENCE [LARGE SCALE GENOMIC DNA]</scope>
    <source>
        <strain evidence="2 3">DSM 101953</strain>
    </source>
</reference>
<comment type="caution">
    <text evidence="2">The sequence shown here is derived from an EMBL/GenBank/DDBJ whole genome shotgun (WGS) entry which is preliminary data.</text>
</comment>
<organism evidence="2 3">
    <name type="scientific">Paenibacillus silagei</name>
    <dbReference type="NCBI Taxonomy" id="1670801"/>
    <lineage>
        <taxon>Bacteria</taxon>
        <taxon>Bacillati</taxon>
        <taxon>Bacillota</taxon>
        <taxon>Bacilli</taxon>
        <taxon>Bacillales</taxon>
        <taxon>Paenibacillaceae</taxon>
        <taxon>Paenibacillus</taxon>
    </lineage>
</organism>
<keyword evidence="1" id="KW-0812">Transmembrane</keyword>
<dbReference type="EMBL" id="JAGGLV010000011">
    <property type="protein sequence ID" value="MBP2113353.1"/>
    <property type="molecule type" value="Genomic_DNA"/>
</dbReference>
<feature type="transmembrane region" description="Helical" evidence="1">
    <location>
        <begin position="137"/>
        <end position="158"/>
    </location>
</feature>
<feature type="transmembrane region" description="Helical" evidence="1">
    <location>
        <begin position="61"/>
        <end position="81"/>
    </location>
</feature>
<evidence type="ECO:0000313" key="3">
    <source>
        <dbReference type="Proteomes" id="UP000773462"/>
    </source>
</evidence>
<feature type="transmembrane region" description="Helical" evidence="1">
    <location>
        <begin position="7"/>
        <end position="26"/>
    </location>
</feature>
<protein>
    <submittedName>
        <fullName evidence="2">Uncharacterized protein</fullName>
    </submittedName>
</protein>
<proteinExistence type="predicted"/>
<keyword evidence="3" id="KW-1185">Reference proteome</keyword>
<accession>A0ABS4NTG8</accession>
<keyword evidence="1" id="KW-0472">Membrane</keyword>